<evidence type="ECO:0000259" key="2">
    <source>
        <dbReference type="Pfam" id="PF13473"/>
    </source>
</evidence>
<dbReference type="SUPFAM" id="SSF49503">
    <property type="entry name" value="Cupredoxins"/>
    <property type="match status" value="1"/>
</dbReference>
<dbReference type="Proteomes" id="UP000810171">
    <property type="component" value="Unassembled WGS sequence"/>
</dbReference>
<feature type="transmembrane region" description="Helical" evidence="1">
    <location>
        <begin position="6"/>
        <end position="22"/>
    </location>
</feature>
<dbReference type="InterPro" id="IPR008972">
    <property type="entry name" value="Cupredoxin"/>
</dbReference>
<dbReference type="InterPro" id="IPR028096">
    <property type="entry name" value="EfeO_Cupredoxin"/>
</dbReference>
<evidence type="ECO:0000313" key="3">
    <source>
        <dbReference type="EMBL" id="MBP0048567.1"/>
    </source>
</evidence>
<dbReference type="Pfam" id="PF13473">
    <property type="entry name" value="Cupredoxin_1"/>
    <property type="match status" value="1"/>
</dbReference>
<dbReference type="RefSeq" id="WP_209287186.1">
    <property type="nucleotide sequence ID" value="NZ_JACVEW010000009.1"/>
</dbReference>
<keyword evidence="1" id="KW-0472">Membrane</keyword>
<reference evidence="3 4" key="1">
    <citation type="submission" date="2020-09" db="EMBL/GenBank/DDBJ databases">
        <authorList>
            <person name="Tanuku N.R.S."/>
        </authorList>
    </citation>
    <scope>NUCLEOTIDE SEQUENCE [LARGE SCALE GENOMIC DNA]</scope>
    <source>
        <strain evidence="3 4">AK62</strain>
    </source>
</reference>
<evidence type="ECO:0000256" key="1">
    <source>
        <dbReference type="SAM" id="Phobius"/>
    </source>
</evidence>
<gene>
    <name evidence="3" type="ORF">H9C73_07445</name>
</gene>
<accession>A0ABS3ZA37</accession>
<feature type="domain" description="EfeO-type cupredoxin-like" evidence="2">
    <location>
        <begin position="12"/>
        <end position="116"/>
    </location>
</feature>
<comment type="caution">
    <text evidence="3">The sequence shown here is derived from an EMBL/GenBank/DDBJ whole genome shotgun (WGS) entry which is preliminary data.</text>
</comment>
<keyword evidence="4" id="KW-1185">Reference proteome</keyword>
<keyword evidence="1" id="KW-0812">Transmembrane</keyword>
<protein>
    <submittedName>
        <fullName evidence="3">Cupredoxin domain-containing protein</fullName>
    </submittedName>
</protein>
<keyword evidence="1" id="KW-1133">Transmembrane helix</keyword>
<organism evidence="3 4">
    <name type="scientific">Marinobacterium alkalitolerans</name>
    <dbReference type="NCBI Taxonomy" id="1542925"/>
    <lineage>
        <taxon>Bacteria</taxon>
        <taxon>Pseudomonadati</taxon>
        <taxon>Pseudomonadota</taxon>
        <taxon>Gammaproteobacteria</taxon>
        <taxon>Oceanospirillales</taxon>
        <taxon>Oceanospirillaceae</taxon>
        <taxon>Marinobacterium</taxon>
    </lineage>
</organism>
<evidence type="ECO:0000313" key="4">
    <source>
        <dbReference type="Proteomes" id="UP000810171"/>
    </source>
</evidence>
<dbReference type="EMBL" id="JACVEW010000009">
    <property type="protein sequence ID" value="MBP0048567.1"/>
    <property type="molecule type" value="Genomic_DNA"/>
</dbReference>
<name>A0ABS3ZA37_9GAMM</name>
<proteinExistence type="predicted"/>
<sequence length="120" mass="13644">MIIINLLGLLLIGLIVWWFWLYKGPTANLESGEITINVDDGVYQPSHIRVPAGQSTRLNFVRRDPSPCASVVVFEDFDVSEELPLGKSKTLELEPMKPGRYPFTCQMQMYRGELIVEEKS</sequence>
<dbReference type="Gene3D" id="2.60.40.420">
    <property type="entry name" value="Cupredoxins - blue copper proteins"/>
    <property type="match status" value="1"/>
</dbReference>